<dbReference type="InterPro" id="IPR036388">
    <property type="entry name" value="WH-like_DNA-bd_sf"/>
</dbReference>
<feature type="active site" evidence="1">
    <location>
        <position position="102"/>
    </location>
</feature>
<feature type="domain" description="Fido" evidence="3">
    <location>
        <begin position="13"/>
        <end position="168"/>
    </location>
</feature>
<dbReference type="PROSITE" id="PS51459">
    <property type="entry name" value="FIDO"/>
    <property type="match status" value="1"/>
</dbReference>
<dbReference type="Gene3D" id="1.10.10.10">
    <property type="entry name" value="Winged helix-like DNA-binding domain superfamily/Winged helix DNA-binding domain"/>
    <property type="match status" value="1"/>
</dbReference>
<dbReference type="InterPro" id="IPR040198">
    <property type="entry name" value="Fido_containing"/>
</dbReference>
<feature type="binding site" evidence="2">
    <location>
        <begin position="144"/>
        <end position="145"/>
    </location>
    <ligand>
        <name>ATP</name>
        <dbReference type="ChEBI" id="CHEBI:30616"/>
    </ligand>
</feature>
<evidence type="ECO:0000256" key="1">
    <source>
        <dbReference type="PIRSR" id="PIRSR640198-1"/>
    </source>
</evidence>
<dbReference type="SUPFAM" id="SSF140931">
    <property type="entry name" value="Fic-like"/>
    <property type="match status" value="1"/>
</dbReference>
<dbReference type="Gene3D" id="1.10.3290.10">
    <property type="entry name" value="Fido-like domain"/>
    <property type="match status" value="1"/>
</dbReference>
<proteinExistence type="predicted"/>
<sequence length="253" mass="28842">MNEIHLGYDRIDIGESDILRLHEMLMSIAGYEFGGKYKTDDNVILEVDADGTRKVRFRPTLAAETKKAMEQLELAYMEARDNANINQLLLIPCVILDFLCIHPFRDGNGRMSRLLSLLLLYKNGYDAGKYISFEEQINNSKAYYYEALKQSSTGWDTNENTYFPFIENFLSTLYMCYKELDKRFAVVHGKKITKKARIEATVMNSLTPLSKSEICRILPDVSPTTVEAVLGAMVKDGTVKRIGSSRSSRYIKV</sequence>
<feature type="binding site" evidence="2">
    <location>
        <begin position="106"/>
        <end position="113"/>
    </location>
    <ligand>
        <name>ATP</name>
        <dbReference type="ChEBI" id="CHEBI:30616"/>
    </ligand>
</feature>
<keyword evidence="2" id="KW-0547">Nucleotide-binding</keyword>
<reference evidence="4 5" key="1">
    <citation type="submission" date="2016-11" db="EMBL/GenBank/DDBJ databases">
        <authorList>
            <person name="Jaros S."/>
            <person name="Januszkiewicz K."/>
            <person name="Wedrychowicz H."/>
        </authorList>
    </citation>
    <scope>NUCLEOTIDE SEQUENCE [LARGE SCALE GENOMIC DNA]</scope>
    <source>
        <strain evidence="4 5">DSM 3090</strain>
    </source>
</reference>
<dbReference type="Proteomes" id="UP000183952">
    <property type="component" value="Unassembled WGS sequence"/>
</dbReference>
<evidence type="ECO:0000259" key="3">
    <source>
        <dbReference type="PROSITE" id="PS51459"/>
    </source>
</evidence>
<evidence type="ECO:0000256" key="2">
    <source>
        <dbReference type="PIRSR" id="PIRSR640198-2"/>
    </source>
</evidence>
<dbReference type="PANTHER" id="PTHR13504">
    <property type="entry name" value="FIDO DOMAIN-CONTAINING PROTEIN DDB_G0283145"/>
    <property type="match status" value="1"/>
</dbReference>
<dbReference type="EMBL" id="FRAD01000009">
    <property type="protein sequence ID" value="SHJ90303.1"/>
    <property type="molecule type" value="Genomic_DNA"/>
</dbReference>
<accession>A0A1M6N3X6</accession>
<keyword evidence="2" id="KW-0067">ATP-binding</keyword>
<evidence type="ECO:0000313" key="4">
    <source>
        <dbReference type="EMBL" id="SHJ90303.1"/>
    </source>
</evidence>
<keyword evidence="5" id="KW-1185">Reference proteome</keyword>
<dbReference type="AlphaFoldDB" id="A0A1M6N3X6"/>
<dbReference type="PANTHER" id="PTHR13504:SF38">
    <property type="entry name" value="FIDO DOMAIN-CONTAINING PROTEIN"/>
    <property type="match status" value="1"/>
</dbReference>
<protein>
    <submittedName>
        <fullName evidence="4">Fic/DOC family protein</fullName>
    </submittedName>
</protein>
<dbReference type="InterPro" id="IPR003812">
    <property type="entry name" value="Fido"/>
</dbReference>
<gene>
    <name evidence="4" type="ORF">SAMN02745248_01254</name>
</gene>
<name>A0A1M6N3X6_9CLOT</name>
<dbReference type="RefSeq" id="WP_242942343.1">
    <property type="nucleotide sequence ID" value="NZ_FRAD01000009.1"/>
</dbReference>
<dbReference type="InterPro" id="IPR036597">
    <property type="entry name" value="Fido-like_dom_sf"/>
</dbReference>
<dbReference type="Pfam" id="PF02661">
    <property type="entry name" value="Fic"/>
    <property type="match status" value="1"/>
</dbReference>
<dbReference type="GO" id="GO:0005524">
    <property type="term" value="F:ATP binding"/>
    <property type="evidence" value="ECO:0007669"/>
    <property type="project" value="UniProtKB-KW"/>
</dbReference>
<organism evidence="4 5">
    <name type="scientific">Hathewaya proteolytica DSM 3090</name>
    <dbReference type="NCBI Taxonomy" id="1121331"/>
    <lineage>
        <taxon>Bacteria</taxon>
        <taxon>Bacillati</taxon>
        <taxon>Bacillota</taxon>
        <taxon>Clostridia</taxon>
        <taxon>Eubacteriales</taxon>
        <taxon>Clostridiaceae</taxon>
        <taxon>Hathewaya</taxon>
    </lineage>
</organism>
<evidence type="ECO:0000313" key="5">
    <source>
        <dbReference type="Proteomes" id="UP000183952"/>
    </source>
</evidence>